<keyword evidence="3" id="KW-0677">Repeat</keyword>
<dbReference type="PROSITE" id="PS01024">
    <property type="entry name" value="PR55_1"/>
    <property type="match status" value="1"/>
</dbReference>
<sequence>MDGGDEVTAAPAGPPQPLDWKFSQVFGERTAEEEVQEVDIISAIEFDRTGDHLATGDRGGRVVLFERTDTKDHASRRDLERMDYPINRHPEFRYKTEFQSHEPEFDYLKSLEIEEKINKIRWCQTANGVLFLLSTNDKTRSFGRYKKRSSRRFLK</sequence>
<proteinExistence type="inferred from homology"/>
<name>A0A6A3BX70_HIBSY</name>
<organism evidence="4">
    <name type="scientific">Hibiscus syriacus</name>
    <name type="common">Rose of Sharon</name>
    <dbReference type="NCBI Taxonomy" id="106335"/>
    <lineage>
        <taxon>Eukaryota</taxon>
        <taxon>Viridiplantae</taxon>
        <taxon>Streptophyta</taxon>
        <taxon>Embryophyta</taxon>
        <taxon>Tracheophyta</taxon>
        <taxon>Spermatophyta</taxon>
        <taxon>Magnoliopsida</taxon>
        <taxon>eudicotyledons</taxon>
        <taxon>Gunneridae</taxon>
        <taxon>Pentapetalae</taxon>
        <taxon>rosids</taxon>
        <taxon>malvids</taxon>
        <taxon>Malvales</taxon>
        <taxon>Malvaceae</taxon>
        <taxon>Malvoideae</taxon>
        <taxon>Hibiscus</taxon>
    </lineage>
</organism>
<evidence type="ECO:0000256" key="2">
    <source>
        <dbReference type="ARBA" id="ARBA00022574"/>
    </source>
</evidence>
<evidence type="ECO:0000256" key="3">
    <source>
        <dbReference type="ARBA" id="ARBA00022737"/>
    </source>
</evidence>
<dbReference type="PANTHER" id="PTHR11871">
    <property type="entry name" value="PROTEIN PHOSPHATASE PP2A REGULATORY SUBUNIT B"/>
    <property type="match status" value="1"/>
</dbReference>
<dbReference type="GO" id="GO:0000159">
    <property type="term" value="C:protein phosphatase type 2A complex"/>
    <property type="evidence" value="ECO:0007669"/>
    <property type="project" value="InterPro"/>
</dbReference>
<accession>A0A6A3BX70</accession>
<reference evidence="4" key="1">
    <citation type="submission" date="2019-09" db="EMBL/GenBank/DDBJ databases">
        <title>Draft genome information of white flower Hibiscus syriacus.</title>
        <authorList>
            <person name="Kim Y.-M."/>
        </authorList>
    </citation>
    <scope>NUCLEOTIDE SEQUENCE [LARGE SCALE GENOMIC DNA]</scope>
    <source>
        <strain evidence="4">YM2019G1</strain>
        <tissue evidence="4">Leaf</tissue>
    </source>
</reference>
<dbReference type="AlphaFoldDB" id="A0A6A3BX70"/>
<comment type="similarity">
    <text evidence="1">Belongs to the phosphatase 2A regulatory subunit B family.</text>
</comment>
<protein>
    <submittedName>
        <fullName evidence="4">Serine/threonine protein phosphatase 2A 55 kDa regulatory subunit B alpha isoform</fullName>
    </submittedName>
</protein>
<dbReference type="SUPFAM" id="SSF50978">
    <property type="entry name" value="WD40 repeat-like"/>
    <property type="match status" value="1"/>
</dbReference>
<dbReference type="InterPro" id="IPR018067">
    <property type="entry name" value="PP2A_PR55_CS"/>
</dbReference>
<gene>
    <name evidence="4" type="ORF">F3Y22_tig00109921pilonHSYRG00018</name>
</gene>
<comment type="caution">
    <text evidence="4">The sequence shown here is derived from an EMBL/GenBank/DDBJ whole genome shotgun (WGS) entry which is preliminary data.</text>
</comment>
<keyword evidence="2" id="KW-0853">WD repeat</keyword>
<dbReference type="GO" id="GO:0019888">
    <property type="term" value="F:protein phosphatase regulator activity"/>
    <property type="evidence" value="ECO:0007669"/>
    <property type="project" value="InterPro"/>
</dbReference>
<evidence type="ECO:0000313" key="4">
    <source>
        <dbReference type="EMBL" id="KAE8720048.1"/>
    </source>
</evidence>
<dbReference type="InterPro" id="IPR000009">
    <property type="entry name" value="PP2A_PR55"/>
</dbReference>
<dbReference type="FunFam" id="2.130.10.10:FF:000609">
    <property type="entry name" value="Serine/threonine-protein phosphatase 2A 55 kDa regulatory subunit B"/>
    <property type="match status" value="1"/>
</dbReference>
<dbReference type="PRINTS" id="PR00600">
    <property type="entry name" value="PP2APR55"/>
</dbReference>
<evidence type="ECO:0000256" key="1">
    <source>
        <dbReference type="ARBA" id="ARBA00008259"/>
    </source>
</evidence>
<dbReference type="EMBL" id="VEPZ02000777">
    <property type="protein sequence ID" value="KAE8720048.1"/>
    <property type="molecule type" value="Genomic_DNA"/>
</dbReference>
<dbReference type="InterPro" id="IPR036322">
    <property type="entry name" value="WD40_repeat_dom_sf"/>
</dbReference>